<proteinExistence type="predicted"/>
<dbReference type="Proteomes" id="UP000800092">
    <property type="component" value="Unassembled WGS sequence"/>
</dbReference>
<dbReference type="PANTHER" id="PTHR48312">
    <property type="match status" value="1"/>
</dbReference>
<dbReference type="SUPFAM" id="SSF52540">
    <property type="entry name" value="P-loop containing nucleoside triphosphate hydrolases"/>
    <property type="match status" value="1"/>
</dbReference>
<keyword evidence="2" id="KW-1185">Reference proteome</keyword>
<dbReference type="EMBL" id="ML991775">
    <property type="protein sequence ID" value="KAF2238504.1"/>
    <property type="molecule type" value="Genomic_DNA"/>
</dbReference>
<sequence>MMINEAKLHNRHLDDWTDEEREKVKFMYQAGFDRLQAYVDQAQAEDKILFVKEHANFMATPLKQSEYAWSRNIVHETDWKPEFPQLRGSKVQYSTLNDTVLPDSFLHQIQPTFLIRHPALVFPSNLRVTMKNHGETSTEVIKRMALDISMTMRWSRRLYDFYTTDHPLASRRSRAQPVIIDAYDVTNAPRQLLPRFCALTGLDASKLTFTWQRTPDEIRARLTEATGPAIASYLSTIWASEGIMKEKALDSPEAIDIDAEARKWREEFGEDEARRLEEWVRQAMPDYHYLWERRLKPKPKGKEEEKEAKINVKPSRPLVLEKLLSALRSVRRLLQKL</sequence>
<evidence type="ECO:0000313" key="2">
    <source>
        <dbReference type="Proteomes" id="UP000800092"/>
    </source>
</evidence>
<dbReference type="AlphaFoldDB" id="A0A6A6HK33"/>
<dbReference type="OrthoDB" id="3650366at2759"/>
<gene>
    <name evidence="1" type="ORF">EV356DRAFT_505792</name>
</gene>
<organism evidence="1 2">
    <name type="scientific">Viridothelium virens</name>
    <name type="common">Speckled blister lichen</name>
    <name type="synonym">Trypethelium virens</name>
    <dbReference type="NCBI Taxonomy" id="1048519"/>
    <lineage>
        <taxon>Eukaryota</taxon>
        <taxon>Fungi</taxon>
        <taxon>Dikarya</taxon>
        <taxon>Ascomycota</taxon>
        <taxon>Pezizomycotina</taxon>
        <taxon>Dothideomycetes</taxon>
        <taxon>Dothideomycetes incertae sedis</taxon>
        <taxon>Trypetheliales</taxon>
        <taxon>Trypetheliaceae</taxon>
        <taxon>Viridothelium</taxon>
    </lineage>
</organism>
<evidence type="ECO:0000313" key="1">
    <source>
        <dbReference type="EMBL" id="KAF2238504.1"/>
    </source>
</evidence>
<reference evidence="1" key="1">
    <citation type="journal article" date="2020" name="Stud. Mycol.">
        <title>101 Dothideomycetes genomes: a test case for predicting lifestyles and emergence of pathogens.</title>
        <authorList>
            <person name="Haridas S."/>
            <person name="Albert R."/>
            <person name="Binder M."/>
            <person name="Bloem J."/>
            <person name="Labutti K."/>
            <person name="Salamov A."/>
            <person name="Andreopoulos B."/>
            <person name="Baker S."/>
            <person name="Barry K."/>
            <person name="Bills G."/>
            <person name="Bluhm B."/>
            <person name="Cannon C."/>
            <person name="Castanera R."/>
            <person name="Culley D."/>
            <person name="Daum C."/>
            <person name="Ezra D."/>
            <person name="Gonzalez J."/>
            <person name="Henrissat B."/>
            <person name="Kuo A."/>
            <person name="Liang C."/>
            <person name="Lipzen A."/>
            <person name="Lutzoni F."/>
            <person name="Magnuson J."/>
            <person name="Mondo S."/>
            <person name="Nolan M."/>
            <person name="Ohm R."/>
            <person name="Pangilinan J."/>
            <person name="Park H.-J."/>
            <person name="Ramirez L."/>
            <person name="Alfaro M."/>
            <person name="Sun H."/>
            <person name="Tritt A."/>
            <person name="Yoshinaga Y."/>
            <person name="Zwiers L.-H."/>
            <person name="Turgeon B."/>
            <person name="Goodwin S."/>
            <person name="Spatafora J."/>
            <person name="Crous P."/>
            <person name="Grigoriev I."/>
        </authorList>
    </citation>
    <scope>NUCLEOTIDE SEQUENCE</scope>
    <source>
        <strain evidence="1">Tuck. ex Michener</strain>
    </source>
</reference>
<dbReference type="InterPro" id="IPR027417">
    <property type="entry name" value="P-loop_NTPase"/>
</dbReference>
<accession>A0A6A6HK33</accession>
<name>A0A6A6HK33_VIRVR</name>
<dbReference type="PANTHER" id="PTHR48312:SF1">
    <property type="entry name" value="SULFOTRANSFERASE"/>
    <property type="match status" value="1"/>
</dbReference>
<protein>
    <submittedName>
        <fullName evidence="1">Uncharacterized protein</fullName>
    </submittedName>
</protein>